<organism evidence="1 2">
    <name type="scientific">Klebsiella pneumoniae</name>
    <dbReference type="NCBI Taxonomy" id="573"/>
    <lineage>
        <taxon>Bacteria</taxon>
        <taxon>Pseudomonadati</taxon>
        <taxon>Pseudomonadota</taxon>
        <taxon>Gammaproteobacteria</taxon>
        <taxon>Enterobacterales</taxon>
        <taxon>Enterobacteriaceae</taxon>
        <taxon>Klebsiella/Raoultella group</taxon>
        <taxon>Klebsiella</taxon>
        <taxon>Klebsiella pneumoniae complex</taxon>
    </lineage>
</organism>
<sequence>MLIARLAEKGLLGGSDSATLGFTQGETQMIVMFG</sequence>
<dbReference type="Proteomes" id="UP000251123">
    <property type="component" value="Unassembled WGS sequence"/>
</dbReference>
<proteinExistence type="predicted"/>
<evidence type="ECO:0000313" key="1">
    <source>
        <dbReference type="EMBL" id="SPX55460.1"/>
    </source>
</evidence>
<name>A0A2X1SFM0_KLEPN</name>
<protein>
    <submittedName>
        <fullName evidence="1">Uncharacterized protein</fullName>
    </submittedName>
</protein>
<evidence type="ECO:0000313" key="2">
    <source>
        <dbReference type="Proteomes" id="UP000251123"/>
    </source>
</evidence>
<dbReference type="EMBL" id="UASN01000020">
    <property type="protein sequence ID" value="SPX55460.1"/>
    <property type="molecule type" value="Genomic_DNA"/>
</dbReference>
<reference evidence="1 2" key="1">
    <citation type="submission" date="2018-06" db="EMBL/GenBank/DDBJ databases">
        <authorList>
            <consortium name="Pathogen Informatics"/>
            <person name="Doyle S."/>
        </authorList>
    </citation>
    <scope>NUCLEOTIDE SEQUENCE [LARGE SCALE GENOMIC DNA]</scope>
    <source>
        <strain evidence="1 2">NCTC9601</strain>
    </source>
</reference>
<gene>
    <name evidence="1" type="ORF">NCTC9601_02639</name>
</gene>
<dbReference type="AlphaFoldDB" id="A0A2X1SFM0"/>
<accession>A0A2X1SFM0</accession>